<feature type="compositionally biased region" description="Basic residues" evidence="1">
    <location>
        <begin position="1"/>
        <end position="10"/>
    </location>
</feature>
<dbReference type="AlphaFoldDB" id="A0A6J4TIE1"/>
<feature type="compositionally biased region" description="Basic residues" evidence="1">
    <location>
        <begin position="87"/>
        <end position="102"/>
    </location>
</feature>
<protein>
    <submittedName>
        <fullName evidence="2">Transcriptional regulator, ArsR family</fullName>
    </submittedName>
</protein>
<sequence length="102" mass="11341">GLRSCPRRARRPDATRGVRAGRPRSRGGRSDRRRAPGQQARRLAPPARADRGRSRDPSTAGDPQPLRARPARARRAPRLGGRLLGRGPRRVRASRRRGGRTM</sequence>
<feature type="non-terminal residue" evidence="2">
    <location>
        <position position="102"/>
    </location>
</feature>
<name>A0A6J4TIE1_9ACTN</name>
<organism evidence="2">
    <name type="scientific">uncultured Thermoleophilia bacterium</name>
    <dbReference type="NCBI Taxonomy" id="1497501"/>
    <lineage>
        <taxon>Bacteria</taxon>
        <taxon>Bacillati</taxon>
        <taxon>Actinomycetota</taxon>
        <taxon>Thermoleophilia</taxon>
        <taxon>environmental samples</taxon>
    </lineage>
</organism>
<proteinExistence type="predicted"/>
<gene>
    <name evidence="2" type="ORF">AVDCRST_MAG79-334</name>
</gene>
<feature type="region of interest" description="Disordered" evidence="1">
    <location>
        <begin position="1"/>
        <end position="102"/>
    </location>
</feature>
<evidence type="ECO:0000313" key="2">
    <source>
        <dbReference type="EMBL" id="CAA9523381.1"/>
    </source>
</evidence>
<feature type="compositionally biased region" description="Low complexity" evidence="1">
    <location>
        <begin position="36"/>
        <end position="47"/>
    </location>
</feature>
<feature type="non-terminal residue" evidence="2">
    <location>
        <position position="1"/>
    </location>
</feature>
<dbReference type="EMBL" id="CADCWC010000062">
    <property type="protein sequence ID" value="CAA9523381.1"/>
    <property type="molecule type" value="Genomic_DNA"/>
</dbReference>
<reference evidence="2" key="1">
    <citation type="submission" date="2020-02" db="EMBL/GenBank/DDBJ databases">
        <authorList>
            <person name="Meier V. D."/>
        </authorList>
    </citation>
    <scope>NUCLEOTIDE SEQUENCE</scope>
    <source>
        <strain evidence="2">AVDCRST_MAG79</strain>
    </source>
</reference>
<accession>A0A6J4TIE1</accession>
<evidence type="ECO:0000256" key="1">
    <source>
        <dbReference type="SAM" id="MobiDB-lite"/>
    </source>
</evidence>